<name>A0A1G9LFM5_9SPHI</name>
<gene>
    <name evidence="1" type="ORF">SAMN05421820_101872</name>
</gene>
<evidence type="ECO:0000313" key="2">
    <source>
        <dbReference type="Proteomes" id="UP000183200"/>
    </source>
</evidence>
<dbReference type="AlphaFoldDB" id="A0A1G9LFM5"/>
<dbReference type="RefSeq" id="WP_074604857.1">
    <property type="nucleotide sequence ID" value="NZ_FNGY01000001.1"/>
</dbReference>
<organism evidence="1 2">
    <name type="scientific">Pedobacter steynii</name>
    <dbReference type="NCBI Taxonomy" id="430522"/>
    <lineage>
        <taxon>Bacteria</taxon>
        <taxon>Pseudomonadati</taxon>
        <taxon>Bacteroidota</taxon>
        <taxon>Sphingobacteriia</taxon>
        <taxon>Sphingobacteriales</taxon>
        <taxon>Sphingobacteriaceae</taxon>
        <taxon>Pedobacter</taxon>
    </lineage>
</organism>
<keyword evidence="2" id="KW-1185">Reference proteome</keyword>
<proteinExistence type="predicted"/>
<reference evidence="2" key="1">
    <citation type="submission" date="2016-10" db="EMBL/GenBank/DDBJ databases">
        <authorList>
            <person name="Varghese N."/>
            <person name="Submissions S."/>
        </authorList>
    </citation>
    <scope>NUCLEOTIDE SEQUENCE [LARGE SCALE GENOMIC DNA]</scope>
    <source>
        <strain evidence="2">DSM 19110</strain>
    </source>
</reference>
<protein>
    <submittedName>
        <fullName evidence="1">Uncharacterized protein</fullName>
    </submittedName>
</protein>
<sequence length="89" mass="9913">MGTTIGNLLISYDVNKSYSQVKADMEKLGYHDHFKNTNDPKTYVLPNTTLWHPKKSSDQALINLKTTCKSLQAIIEKAVAINASEFVGL</sequence>
<dbReference type="OrthoDB" id="1446620at2"/>
<accession>A0A1G9LFM5</accession>
<evidence type="ECO:0000313" key="1">
    <source>
        <dbReference type="EMBL" id="SDL60696.1"/>
    </source>
</evidence>
<dbReference type="Proteomes" id="UP000183200">
    <property type="component" value="Unassembled WGS sequence"/>
</dbReference>
<dbReference type="EMBL" id="FNGY01000001">
    <property type="protein sequence ID" value="SDL60696.1"/>
    <property type="molecule type" value="Genomic_DNA"/>
</dbReference>